<dbReference type="AlphaFoldDB" id="A0A812D4R1"/>
<evidence type="ECO:0000313" key="2">
    <source>
        <dbReference type="Proteomes" id="UP000597762"/>
    </source>
</evidence>
<organism evidence="1 2">
    <name type="scientific">Acanthosepion pharaonis</name>
    <name type="common">Pharaoh cuttlefish</name>
    <name type="synonym">Sepia pharaonis</name>
    <dbReference type="NCBI Taxonomy" id="158019"/>
    <lineage>
        <taxon>Eukaryota</taxon>
        <taxon>Metazoa</taxon>
        <taxon>Spiralia</taxon>
        <taxon>Lophotrochozoa</taxon>
        <taxon>Mollusca</taxon>
        <taxon>Cephalopoda</taxon>
        <taxon>Coleoidea</taxon>
        <taxon>Decapodiformes</taxon>
        <taxon>Sepiida</taxon>
        <taxon>Sepiina</taxon>
        <taxon>Sepiidae</taxon>
        <taxon>Acanthosepion</taxon>
    </lineage>
</organism>
<dbReference type="Proteomes" id="UP000597762">
    <property type="component" value="Unassembled WGS sequence"/>
</dbReference>
<comment type="caution">
    <text evidence="1">The sequence shown here is derived from an EMBL/GenBank/DDBJ whole genome shotgun (WGS) entry which is preliminary data.</text>
</comment>
<sequence length="212" mass="23712">MNLHLPLSLAALSKFRPSAISPRPHSVIHCQECHALLSLVSLFLPLFDPGTFSLVVPLSLSLSLSLSLYLSIYLSISYSIVKNPFTLSLSVSLLDFFFVRISTACPSACYCIIQENTWFKSPLGQFFKIAFTKTCYRNEGLSLSWPGDLILLPLHASSGTLHNVIRFSQSTSAEPLFAKCVPIFLLAVFKRIVTPPATFHRCRYHIQVPPWH</sequence>
<accession>A0A812D4R1</accession>
<protein>
    <submittedName>
        <fullName evidence="1">Uncharacterized protein</fullName>
    </submittedName>
</protein>
<dbReference type="EMBL" id="CAHIKZ030002722">
    <property type="protein sequence ID" value="CAE1291238.1"/>
    <property type="molecule type" value="Genomic_DNA"/>
</dbReference>
<keyword evidence="2" id="KW-1185">Reference proteome</keyword>
<evidence type="ECO:0000313" key="1">
    <source>
        <dbReference type="EMBL" id="CAE1291238.1"/>
    </source>
</evidence>
<reference evidence="1" key="1">
    <citation type="submission" date="2021-01" db="EMBL/GenBank/DDBJ databases">
        <authorList>
            <person name="Li R."/>
            <person name="Bekaert M."/>
        </authorList>
    </citation>
    <scope>NUCLEOTIDE SEQUENCE</scope>
    <source>
        <strain evidence="1">Farmed</strain>
    </source>
</reference>
<name>A0A812D4R1_ACAPH</name>
<proteinExistence type="predicted"/>
<gene>
    <name evidence="1" type="ORF">SPHA_48691</name>
</gene>